<organism evidence="4 5">
    <name type="scientific">Pseudarcicella hirudinis</name>
    <dbReference type="NCBI Taxonomy" id="1079859"/>
    <lineage>
        <taxon>Bacteria</taxon>
        <taxon>Pseudomonadati</taxon>
        <taxon>Bacteroidota</taxon>
        <taxon>Cytophagia</taxon>
        <taxon>Cytophagales</taxon>
        <taxon>Flectobacillaceae</taxon>
        <taxon>Pseudarcicella</taxon>
    </lineage>
</organism>
<evidence type="ECO:0000259" key="3">
    <source>
        <dbReference type="PROSITE" id="PS50977"/>
    </source>
</evidence>
<dbReference type="Proteomes" id="UP000199306">
    <property type="component" value="Unassembled WGS sequence"/>
</dbReference>
<gene>
    <name evidence="4" type="ORF">SAMN04515674_12147</name>
</gene>
<dbReference type="STRING" id="1079859.SAMN04515674_12147"/>
<dbReference type="InterPro" id="IPR001647">
    <property type="entry name" value="HTH_TetR"/>
</dbReference>
<dbReference type="PROSITE" id="PS50977">
    <property type="entry name" value="HTH_TETR_2"/>
    <property type="match status" value="1"/>
</dbReference>
<evidence type="ECO:0000313" key="5">
    <source>
        <dbReference type="Proteomes" id="UP000199306"/>
    </source>
</evidence>
<keyword evidence="5" id="KW-1185">Reference proteome</keyword>
<dbReference type="InterPro" id="IPR050624">
    <property type="entry name" value="HTH-type_Tx_Regulator"/>
</dbReference>
<accession>A0A1I5YSY3</accession>
<dbReference type="GO" id="GO:0003677">
    <property type="term" value="F:DNA binding"/>
    <property type="evidence" value="ECO:0007669"/>
    <property type="project" value="UniProtKB-UniRule"/>
</dbReference>
<dbReference type="PANTHER" id="PTHR43479:SF11">
    <property type="entry name" value="ACREF_ENVCD OPERON REPRESSOR-RELATED"/>
    <property type="match status" value="1"/>
</dbReference>
<reference evidence="4 5" key="1">
    <citation type="submission" date="2016-10" db="EMBL/GenBank/DDBJ databases">
        <authorList>
            <person name="de Groot N.N."/>
        </authorList>
    </citation>
    <scope>NUCLEOTIDE SEQUENCE [LARGE SCALE GENOMIC DNA]</scope>
    <source>
        <strain evidence="5">E92,LMG 26720,CCM 7988</strain>
    </source>
</reference>
<feature type="domain" description="HTH tetR-type" evidence="3">
    <location>
        <begin position="22"/>
        <end position="82"/>
    </location>
</feature>
<dbReference type="Gene3D" id="1.10.357.10">
    <property type="entry name" value="Tetracycline Repressor, domain 2"/>
    <property type="match status" value="1"/>
</dbReference>
<feature type="DNA-binding region" description="H-T-H motif" evidence="2">
    <location>
        <begin position="45"/>
        <end position="64"/>
    </location>
</feature>
<proteinExistence type="predicted"/>
<sequence>MQYHLAFPIAGENIFTMRPKNLEKEEAIRSIALQIIAAEGLENLSMQKLAKAANVSPRTIYIKYENKEDFLIKLFIDEVLGAYEKAVLENFSQEMDFAEGVKKIWSNTFQYLKNNRPHFALIQHGKASPLLNKAFQKENIKEGHFFAPIHHFLALNMEKGIIRNFPDDVHRAMLFSPLLDLVNEYFDYLDRPVQIITEDVLLECCEAIIKGMLK</sequence>
<protein>
    <submittedName>
        <fullName evidence="4">DNA-binding transcriptional regulator, AcrR family</fullName>
    </submittedName>
</protein>
<evidence type="ECO:0000256" key="1">
    <source>
        <dbReference type="ARBA" id="ARBA00023125"/>
    </source>
</evidence>
<dbReference type="PANTHER" id="PTHR43479">
    <property type="entry name" value="ACREF/ENVCD OPERON REPRESSOR-RELATED"/>
    <property type="match status" value="1"/>
</dbReference>
<dbReference type="InterPro" id="IPR009057">
    <property type="entry name" value="Homeodomain-like_sf"/>
</dbReference>
<evidence type="ECO:0000313" key="4">
    <source>
        <dbReference type="EMBL" id="SFQ47343.1"/>
    </source>
</evidence>
<evidence type="ECO:0000256" key="2">
    <source>
        <dbReference type="PROSITE-ProRule" id="PRU00335"/>
    </source>
</evidence>
<name>A0A1I5YSY3_9BACT</name>
<dbReference type="SUPFAM" id="SSF46689">
    <property type="entry name" value="Homeodomain-like"/>
    <property type="match status" value="1"/>
</dbReference>
<dbReference type="EMBL" id="FOXH01000021">
    <property type="protein sequence ID" value="SFQ47343.1"/>
    <property type="molecule type" value="Genomic_DNA"/>
</dbReference>
<dbReference type="AlphaFoldDB" id="A0A1I5YSY3"/>
<keyword evidence="1 2" id="KW-0238">DNA-binding</keyword>
<dbReference type="Pfam" id="PF00440">
    <property type="entry name" value="TetR_N"/>
    <property type="match status" value="1"/>
</dbReference>